<dbReference type="InterPro" id="IPR012939">
    <property type="entry name" value="Glyco_hydro_92"/>
</dbReference>
<dbReference type="PANTHER" id="PTHR12143">
    <property type="entry name" value="PEPTIDE N-GLYCANASE PNGASE -RELATED"/>
    <property type="match status" value="1"/>
</dbReference>
<proteinExistence type="predicted"/>
<feature type="domain" description="Glycosyl hydrolase family 92" evidence="2">
    <location>
        <begin position="156"/>
        <end position="258"/>
    </location>
</feature>
<dbReference type="AlphaFoldDB" id="A0A7U3Q1A2"/>
<evidence type="ECO:0000256" key="1">
    <source>
        <dbReference type="SAM" id="MobiDB-lite"/>
    </source>
</evidence>
<sequence length="272" mass="30287">MSTQYRCTTALLHILHPTYCEELLRSMIDTFCHQGWVSDARSSFSTGTVQGVTNGDNVFADAYVKGVRGKVNWNDAFAAMLKNAEVEPPNNHDSRDPTGGPRRTALLTETRIHNPQILAICVPSCIIEYDGPRLQRLRRPPQQNRLHSPRTPHPAEAATGATNYYQALPWEYFFNAHQTRISYMGGPARFTDRQDTTFKPGVYSGNKRFGNTLFNPGNEPSFTTPELYNYVNRQALAVQKSRFVAKSHHAPTPPGLPGTATPAPWNHGCSGT</sequence>
<dbReference type="FunFam" id="1.20.1050.60:FF:000002">
    <property type="entry name" value="Glycosyl hydrolase family 92"/>
    <property type="match status" value="1"/>
</dbReference>
<dbReference type="Proteomes" id="UP000594364">
    <property type="component" value="Chromosome 6"/>
</dbReference>
<feature type="domain" description="Glycosyl hydrolase family 92" evidence="2">
    <location>
        <begin position="4"/>
        <end position="92"/>
    </location>
</feature>
<evidence type="ECO:0000313" key="3">
    <source>
        <dbReference type="EMBL" id="QPH16223.1"/>
    </source>
</evidence>
<dbReference type="GO" id="GO:0006516">
    <property type="term" value="P:glycoprotein catabolic process"/>
    <property type="evidence" value="ECO:0007669"/>
    <property type="project" value="TreeGrafter"/>
</dbReference>
<organism evidence="3 4">
    <name type="scientific">Epichloe festucae (strain Fl1)</name>
    <dbReference type="NCBI Taxonomy" id="877507"/>
    <lineage>
        <taxon>Eukaryota</taxon>
        <taxon>Fungi</taxon>
        <taxon>Dikarya</taxon>
        <taxon>Ascomycota</taxon>
        <taxon>Pezizomycotina</taxon>
        <taxon>Sordariomycetes</taxon>
        <taxon>Hypocreomycetidae</taxon>
        <taxon>Hypocreales</taxon>
        <taxon>Clavicipitaceae</taxon>
        <taxon>Epichloe</taxon>
    </lineage>
</organism>
<keyword evidence="4" id="KW-1185">Reference proteome</keyword>
<dbReference type="GO" id="GO:0005634">
    <property type="term" value="C:nucleus"/>
    <property type="evidence" value="ECO:0007669"/>
    <property type="project" value="TreeGrafter"/>
</dbReference>
<gene>
    <name evidence="3" type="ORF">C2857_000811</name>
</gene>
<dbReference type="OrthoDB" id="449263at2759"/>
<dbReference type="Pfam" id="PF07971">
    <property type="entry name" value="Glyco_hydro_92"/>
    <property type="match status" value="2"/>
</dbReference>
<feature type="region of interest" description="Disordered" evidence="1">
    <location>
        <begin position="138"/>
        <end position="157"/>
    </location>
</feature>
<evidence type="ECO:0000259" key="2">
    <source>
        <dbReference type="Pfam" id="PF07971"/>
    </source>
</evidence>
<dbReference type="InterPro" id="IPR050883">
    <property type="entry name" value="PNGase"/>
</dbReference>
<feature type="region of interest" description="Disordered" evidence="1">
    <location>
        <begin position="246"/>
        <end position="272"/>
    </location>
</feature>
<reference evidence="3 4" key="1">
    <citation type="journal article" date="2018" name="PLoS Genet.">
        <title>Repeat elements organise 3D genome structure and mediate transcription in the filamentous fungus Epichloe festucae.</title>
        <authorList>
            <person name="Winter D.J."/>
            <person name="Ganley A.R.D."/>
            <person name="Young C.A."/>
            <person name="Liachko I."/>
            <person name="Schardl C.L."/>
            <person name="Dupont P.Y."/>
            <person name="Berry D."/>
            <person name="Ram A."/>
            <person name="Scott B."/>
            <person name="Cox M.P."/>
        </authorList>
    </citation>
    <scope>NUCLEOTIDE SEQUENCE [LARGE SCALE GENOMIC DNA]</scope>
    <source>
        <strain evidence="3 4">Fl1</strain>
    </source>
</reference>
<dbReference type="Gene3D" id="1.20.1050.60">
    <property type="entry name" value="alpha-1,2-mannosidase"/>
    <property type="match status" value="1"/>
</dbReference>
<dbReference type="EMBL" id="CP031390">
    <property type="protein sequence ID" value="QPH16223.1"/>
    <property type="molecule type" value="Genomic_DNA"/>
</dbReference>
<protein>
    <recommendedName>
        <fullName evidence="2">Glycosyl hydrolase family 92 domain-containing protein</fullName>
    </recommendedName>
</protein>
<name>A0A7U3Q1A2_EPIFF</name>
<dbReference type="Gene3D" id="1.20.1610.10">
    <property type="entry name" value="alpha-1,2-mannosidases domains"/>
    <property type="match status" value="1"/>
</dbReference>
<accession>A0A7U3Q1A2</accession>
<evidence type="ECO:0000313" key="4">
    <source>
        <dbReference type="Proteomes" id="UP000594364"/>
    </source>
</evidence>
<dbReference type="GO" id="GO:0000224">
    <property type="term" value="F:peptide-N4-(N-acetyl-beta-glucosaminyl)asparagine amidase activity"/>
    <property type="evidence" value="ECO:0007669"/>
    <property type="project" value="TreeGrafter"/>
</dbReference>
<dbReference type="PANTHER" id="PTHR12143:SF38">
    <property type="entry name" value="ALPHA-1,2-MANNOSIDASE FAMILY PROTEIN (AFU_ORTHOLOGUE AFUA_5G10520)"/>
    <property type="match status" value="1"/>
</dbReference>
<feature type="region of interest" description="Disordered" evidence="1">
    <location>
        <begin position="84"/>
        <end position="103"/>
    </location>
</feature>
<dbReference type="GO" id="GO:0005829">
    <property type="term" value="C:cytosol"/>
    <property type="evidence" value="ECO:0007669"/>
    <property type="project" value="TreeGrafter"/>
</dbReference>